<evidence type="ECO:0000256" key="2">
    <source>
        <dbReference type="SAM" id="SignalP"/>
    </source>
</evidence>
<evidence type="ECO:0000313" key="3">
    <source>
        <dbReference type="EMBL" id="MDG0863308.1"/>
    </source>
</evidence>
<comment type="caution">
    <text evidence="3">The sequence shown here is derived from an EMBL/GenBank/DDBJ whole genome shotgun (WGS) entry which is preliminary data.</text>
</comment>
<dbReference type="EMBL" id="SGUG01000016">
    <property type="protein sequence ID" value="MDG0863308.1"/>
    <property type="molecule type" value="Genomic_DNA"/>
</dbReference>
<evidence type="ECO:0000256" key="1">
    <source>
        <dbReference type="SAM" id="MobiDB-lite"/>
    </source>
</evidence>
<dbReference type="RefSeq" id="WP_268147722.1">
    <property type="nucleotide sequence ID" value="NZ_JAPPUW010000003.1"/>
</dbReference>
<keyword evidence="2" id="KW-0732">Signal</keyword>
<proteinExistence type="predicted"/>
<dbReference type="Proteomes" id="UP001152766">
    <property type="component" value="Unassembled WGS sequence"/>
</dbReference>
<feature type="chain" id="PRO_5040960259" description="Secreted protein" evidence="2">
    <location>
        <begin position="20"/>
        <end position="86"/>
    </location>
</feature>
<evidence type="ECO:0000313" key="4">
    <source>
        <dbReference type="Proteomes" id="UP001152766"/>
    </source>
</evidence>
<sequence>MKRSLLLLSPLLLAACASAPTDPKQDVAAAPIDKDTICERETRTGTLMPTLRCRTAAQREADKRDAEAVSDAVRRGAPTPAPKNGS</sequence>
<evidence type="ECO:0008006" key="5">
    <source>
        <dbReference type="Google" id="ProtNLM"/>
    </source>
</evidence>
<keyword evidence="4" id="KW-1185">Reference proteome</keyword>
<organism evidence="3 4">
    <name type="scientific">Pelomonas aquatica</name>
    <dbReference type="NCBI Taxonomy" id="431058"/>
    <lineage>
        <taxon>Bacteria</taxon>
        <taxon>Pseudomonadati</taxon>
        <taxon>Pseudomonadota</taxon>
        <taxon>Betaproteobacteria</taxon>
        <taxon>Burkholderiales</taxon>
        <taxon>Sphaerotilaceae</taxon>
        <taxon>Roseateles</taxon>
    </lineage>
</organism>
<name>A0A9X4R8J1_9BURK</name>
<dbReference type="AlphaFoldDB" id="A0A9X4R8J1"/>
<reference evidence="3" key="1">
    <citation type="submission" date="2019-02" db="EMBL/GenBank/DDBJ databases">
        <title>Draft genome of the type strain Pelomonas aquatica CCUG 52575T.</title>
        <authorList>
            <person name="Gomila M."/>
            <person name="Lalucat J."/>
        </authorList>
    </citation>
    <scope>NUCLEOTIDE SEQUENCE</scope>
    <source>
        <strain evidence="3">CCUG 52575</strain>
    </source>
</reference>
<accession>A0A9X4R8J1</accession>
<feature type="signal peptide" evidence="2">
    <location>
        <begin position="1"/>
        <end position="19"/>
    </location>
</feature>
<gene>
    <name evidence="3" type="ORF">EXJ73_12615</name>
</gene>
<protein>
    <recommendedName>
        <fullName evidence="5">Secreted protein</fullName>
    </recommendedName>
</protein>
<dbReference type="PROSITE" id="PS51257">
    <property type="entry name" value="PROKAR_LIPOPROTEIN"/>
    <property type="match status" value="1"/>
</dbReference>
<feature type="region of interest" description="Disordered" evidence="1">
    <location>
        <begin position="53"/>
        <end position="86"/>
    </location>
</feature>
<feature type="compositionally biased region" description="Basic and acidic residues" evidence="1">
    <location>
        <begin position="57"/>
        <end position="67"/>
    </location>
</feature>